<keyword evidence="7" id="KW-1185">Reference proteome</keyword>
<dbReference type="GO" id="GO:0006406">
    <property type="term" value="P:mRNA export from nucleus"/>
    <property type="evidence" value="ECO:0007669"/>
    <property type="project" value="TreeGrafter"/>
</dbReference>
<name>A0AAV0U812_HYABA</name>
<reference evidence="6" key="1">
    <citation type="submission" date="2022-12" db="EMBL/GenBank/DDBJ databases">
        <authorList>
            <person name="Webb A."/>
        </authorList>
    </citation>
    <scope>NUCLEOTIDE SEQUENCE</scope>
    <source>
        <strain evidence="6">Hp1</strain>
    </source>
</reference>
<keyword evidence="3" id="KW-0539">Nucleus</keyword>
<organism evidence="6 7">
    <name type="scientific">Hyaloperonospora brassicae</name>
    <name type="common">Brassica downy mildew</name>
    <name type="synonym">Peronospora brassicae</name>
    <dbReference type="NCBI Taxonomy" id="162125"/>
    <lineage>
        <taxon>Eukaryota</taxon>
        <taxon>Sar</taxon>
        <taxon>Stramenopiles</taxon>
        <taxon>Oomycota</taxon>
        <taxon>Peronosporomycetes</taxon>
        <taxon>Peronosporales</taxon>
        <taxon>Peronosporaceae</taxon>
        <taxon>Hyaloperonospora</taxon>
    </lineage>
</organism>
<gene>
    <name evidence="6" type="ORF">HBR001_LOCUS5141</name>
</gene>
<dbReference type="AlphaFoldDB" id="A0AAV0U812"/>
<evidence type="ECO:0000313" key="6">
    <source>
        <dbReference type="EMBL" id="CAI5731301.1"/>
    </source>
</evidence>
<evidence type="ECO:0000256" key="1">
    <source>
        <dbReference type="ARBA" id="ARBA00004123"/>
    </source>
</evidence>
<feature type="coiled-coil region" evidence="4">
    <location>
        <begin position="136"/>
        <end position="163"/>
    </location>
</feature>
<evidence type="ECO:0000256" key="2">
    <source>
        <dbReference type="ARBA" id="ARBA00008044"/>
    </source>
</evidence>
<dbReference type="PANTHER" id="PTHR13375">
    <property type="entry name" value="FMS INTERACTING PROTEIN"/>
    <property type="match status" value="1"/>
</dbReference>
<proteinExistence type="inferred from homology"/>
<evidence type="ECO:0000256" key="4">
    <source>
        <dbReference type="SAM" id="Coils"/>
    </source>
</evidence>
<dbReference type="GO" id="GO:0003729">
    <property type="term" value="F:mRNA binding"/>
    <property type="evidence" value="ECO:0007669"/>
    <property type="project" value="TreeGrafter"/>
</dbReference>
<evidence type="ECO:0000313" key="7">
    <source>
        <dbReference type="Proteomes" id="UP001162031"/>
    </source>
</evidence>
<dbReference type="Pfam" id="PF09766">
    <property type="entry name" value="FmiP_Thoc5"/>
    <property type="match status" value="1"/>
</dbReference>
<keyword evidence="4" id="KW-0175">Coiled coil</keyword>
<evidence type="ECO:0000256" key="3">
    <source>
        <dbReference type="ARBA" id="ARBA00023242"/>
    </source>
</evidence>
<comment type="similarity">
    <text evidence="2">Belongs to the THOC5 family.</text>
</comment>
<feature type="region of interest" description="Disordered" evidence="5">
    <location>
        <begin position="498"/>
        <end position="518"/>
    </location>
</feature>
<evidence type="ECO:0000256" key="5">
    <source>
        <dbReference type="SAM" id="MobiDB-lite"/>
    </source>
</evidence>
<dbReference type="GO" id="GO:0000445">
    <property type="term" value="C:THO complex part of transcription export complex"/>
    <property type="evidence" value="ECO:0007669"/>
    <property type="project" value="TreeGrafter"/>
</dbReference>
<comment type="subcellular location">
    <subcellularLocation>
        <location evidence="1">Nucleus</location>
    </subcellularLocation>
</comment>
<dbReference type="PANTHER" id="PTHR13375:SF3">
    <property type="entry name" value="THO COMPLEX SUBUNIT 5 HOMOLOG"/>
    <property type="match status" value="1"/>
</dbReference>
<protein>
    <submittedName>
        <fullName evidence="6">Uncharacterized protein</fullName>
    </submittedName>
</protein>
<comment type="caution">
    <text evidence="6">The sequence shown here is derived from an EMBL/GenBank/DDBJ whole genome shotgun (WGS) entry which is preliminary data.</text>
</comment>
<sequence>MAQRPAPLEQLRTTCETLRDELTTLYEQRSSRPFDDKSTSQRRWRVVLLLSAMKSGLRDTFLAADARRTCVQEQKDVAEAHQLQLQNLLYEKDHLVREIERCRGFSAKEMDKIEFVDGNVPITADGDAHRQHLAQLTQELHRRKSLQVELKQLKLQVVDVQNKTKTKRAFLDSLPDQLAQIEAATMGLQKVMGQPVTAQRKRREAAEMELATPLYALYCELEAYQIASGDAGESLRLDIVDACGVKMDQGPFRKREFPLAFDRQDRSVVAGSKRHKTVSRSPSAGASRAVSPAADNCAPSRSPSIKRGAEAAQEPEKGEIVVALHTAEKLLELRPHASPIEDEEMKEVDVEPKHSGLALDGIADVSPSAENLWMPHAKALQLTVAVRVPVDNDKSNDAAKHVTRSFTVMFQYFPVARIVTAGVVKTSASASSDSGGHQHSILMNLFPGDDGLTVPQLAVNYAFRDGSDKRAEVAFPVTATCRPYFWAQWICGLNPTKRPDQSISDNDAGMEKRRRRPEPSIRNVMEQLSKRFVATAVLKKHLNVLAKCTGRPISSVDDGARFVHPLARQLFPCEVKTHLEEWKEVPAPVRDVFLHFGDSAASSSRPHARFHLSTTGCRYFRACFKNGGTKVSAMVEISPEYPVRAPRFIFQPRSSTSSKAVDKDQLPVYENRLKDIEIEVNAYYDELIPQGSEHFLVLHQLRKIEQCFDVLCSAAADGGADASLSFVRERRGKDRRQAIVMDAAAKELRQR</sequence>
<dbReference type="Proteomes" id="UP001162031">
    <property type="component" value="Unassembled WGS sequence"/>
</dbReference>
<dbReference type="InterPro" id="IPR019163">
    <property type="entry name" value="THO_Thoc5"/>
</dbReference>
<feature type="region of interest" description="Disordered" evidence="5">
    <location>
        <begin position="268"/>
        <end position="317"/>
    </location>
</feature>
<accession>A0AAV0U812</accession>
<dbReference type="EMBL" id="CANTFL010001090">
    <property type="protein sequence ID" value="CAI5731301.1"/>
    <property type="molecule type" value="Genomic_DNA"/>
</dbReference>